<dbReference type="PANTHER" id="PTHR43201:SF5">
    <property type="entry name" value="MEDIUM-CHAIN ACYL-COA LIGASE ACSF2, MITOCHONDRIAL"/>
    <property type="match status" value="1"/>
</dbReference>
<dbReference type="SUPFAM" id="SSF56801">
    <property type="entry name" value="Acetyl-CoA synthetase-like"/>
    <property type="match status" value="1"/>
</dbReference>
<dbReference type="EMBL" id="JADKMA010000338">
    <property type="protein sequence ID" value="MBO8196547.1"/>
    <property type="molecule type" value="Genomic_DNA"/>
</dbReference>
<evidence type="ECO:0000259" key="4">
    <source>
        <dbReference type="Pfam" id="PF00501"/>
    </source>
</evidence>
<dbReference type="InterPro" id="IPR000873">
    <property type="entry name" value="AMP-dep_synth/lig_dom"/>
</dbReference>
<dbReference type="Gene3D" id="3.30.300.30">
    <property type="match status" value="1"/>
</dbReference>
<dbReference type="PROSITE" id="PS00455">
    <property type="entry name" value="AMP_BINDING"/>
    <property type="match status" value="1"/>
</dbReference>
<comment type="caution">
    <text evidence="6">The sequence shown here is derived from an EMBL/GenBank/DDBJ whole genome shotgun (WGS) entry which is preliminary data.</text>
</comment>
<sequence length="592" mass="63876">MCDPRHPAYLPEGPVPASAPPRAHSAERSYASGPSTAPLLGDTVGENLDRTVALHPDRDALVDVAGARRWSYREFAADVEAVALGLHGLGIRKGDRMGIWAPNCPEWTLVQYATAKLGAILVNINPAYRAHELAYVLGQAGIRTLVAARAHKGSDYAAMIEQVRGECPALTDVVLIGEEDTGGAGSDGGWEALLAEGRAQPHTRIREVLDGIAATLSADDPINIQYTSGTTGFPKGATLSHHNILNNGFFVGELCGYTEADRVCLPVPFYHCFGMVMGNLAATSHGACMVIPSAAFEPKAALRAVQQERCTALYGVPTMFIAELADPDFASFDLSSLRTGIMAGSPCPVEVMKQVIERMGMAEVSICYGMTETSPVSTQTRADDSVERRVSTVGRVGPHLEVKIVDPETGRCLPRGEPGELCTRGYSVMLGYWEQPEATAAAIDAARWMHTGDLAVMDADGYVIVTGRIKDVVIRGGENIYPREIEEFLYTHPDVLDAQVVGVPDERYGEELMAWIRMREGAEPLTAEAVREFCTDRLAHYKVPRYVHVVDGFPMTVTGKVRKVEMREKSIELLGLAPGPGSGPRPQATPSH</sequence>
<evidence type="ECO:0000313" key="6">
    <source>
        <dbReference type="EMBL" id="MBO8196547.1"/>
    </source>
</evidence>
<comment type="similarity">
    <text evidence="1">Belongs to the ATP-dependent AMP-binding enzyme family.</text>
</comment>
<dbReference type="CDD" id="cd05917">
    <property type="entry name" value="FACL_like_2"/>
    <property type="match status" value="1"/>
</dbReference>
<dbReference type="InterPro" id="IPR025110">
    <property type="entry name" value="AMP-bd_C"/>
</dbReference>
<dbReference type="Gene3D" id="3.40.50.980">
    <property type="match status" value="2"/>
</dbReference>
<evidence type="ECO:0000256" key="2">
    <source>
        <dbReference type="ARBA" id="ARBA00022598"/>
    </source>
</evidence>
<feature type="domain" description="AMP-binding enzyme C-terminal" evidence="5">
    <location>
        <begin position="484"/>
        <end position="560"/>
    </location>
</feature>
<evidence type="ECO:0000256" key="3">
    <source>
        <dbReference type="SAM" id="MobiDB-lite"/>
    </source>
</evidence>
<protein>
    <submittedName>
        <fullName evidence="6">AMP-binding protein</fullName>
    </submittedName>
</protein>
<dbReference type="InterPro" id="IPR020845">
    <property type="entry name" value="AMP-binding_CS"/>
</dbReference>
<keyword evidence="2" id="KW-0436">Ligase</keyword>
<dbReference type="PANTHER" id="PTHR43201">
    <property type="entry name" value="ACYL-COA SYNTHETASE"/>
    <property type="match status" value="1"/>
</dbReference>
<dbReference type="Gene3D" id="2.30.38.10">
    <property type="entry name" value="Luciferase, Domain 3"/>
    <property type="match status" value="1"/>
</dbReference>
<feature type="region of interest" description="Disordered" evidence="3">
    <location>
        <begin position="1"/>
        <end position="37"/>
    </location>
</feature>
<proteinExistence type="inferred from homology"/>
<dbReference type="InterPro" id="IPR045851">
    <property type="entry name" value="AMP-bd_C_sf"/>
</dbReference>
<dbReference type="Pfam" id="PF13193">
    <property type="entry name" value="AMP-binding_C"/>
    <property type="match status" value="1"/>
</dbReference>
<organism evidence="6 7">
    <name type="scientific">Streptomyces oryzae</name>
    <dbReference type="NCBI Taxonomy" id="1434886"/>
    <lineage>
        <taxon>Bacteria</taxon>
        <taxon>Bacillati</taxon>
        <taxon>Actinomycetota</taxon>
        <taxon>Actinomycetes</taxon>
        <taxon>Kitasatosporales</taxon>
        <taxon>Streptomycetaceae</taxon>
        <taxon>Streptomyces</taxon>
    </lineage>
</organism>
<evidence type="ECO:0000256" key="1">
    <source>
        <dbReference type="ARBA" id="ARBA00006432"/>
    </source>
</evidence>
<gene>
    <name evidence="6" type="ORF">ITI46_33690</name>
</gene>
<evidence type="ECO:0000259" key="5">
    <source>
        <dbReference type="Pfam" id="PF13193"/>
    </source>
</evidence>
<accession>A0ABS3XMB1</accession>
<name>A0ABS3XMB1_9ACTN</name>
<reference evidence="6 7" key="1">
    <citation type="submission" date="2020-11" db="EMBL/GenBank/DDBJ databases">
        <title>Streptomyces spirodelae sp. nov., isolated from duckweed.</title>
        <authorList>
            <person name="Saimee Y."/>
            <person name="Duangmal K."/>
        </authorList>
    </citation>
    <scope>NUCLEOTIDE SEQUENCE [LARGE SCALE GENOMIC DNA]</scope>
    <source>
        <strain evidence="6 7">S16-07</strain>
    </source>
</reference>
<feature type="domain" description="AMP-dependent synthetase/ligase" evidence="4">
    <location>
        <begin position="49"/>
        <end position="433"/>
    </location>
</feature>
<dbReference type="Proteomes" id="UP001519064">
    <property type="component" value="Unassembled WGS sequence"/>
</dbReference>
<evidence type="ECO:0000313" key="7">
    <source>
        <dbReference type="Proteomes" id="UP001519064"/>
    </source>
</evidence>
<dbReference type="Pfam" id="PF00501">
    <property type="entry name" value="AMP-binding"/>
    <property type="match status" value="1"/>
</dbReference>
<keyword evidence="7" id="KW-1185">Reference proteome</keyword>